<dbReference type="Proteomes" id="UP001162640">
    <property type="component" value="Unassembled WGS sequence"/>
</dbReference>
<gene>
    <name evidence="3" type="ORF">TL16_g09490</name>
</gene>
<feature type="transmembrane region" description="Helical" evidence="2">
    <location>
        <begin position="179"/>
        <end position="203"/>
    </location>
</feature>
<keyword evidence="2" id="KW-0472">Membrane</keyword>
<protein>
    <submittedName>
        <fullName evidence="3">Uncharacterized protein</fullName>
    </submittedName>
</protein>
<evidence type="ECO:0000256" key="1">
    <source>
        <dbReference type="SAM" id="MobiDB-lite"/>
    </source>
</evidence>
<reference evidence="4" key="1">
    <citation type="journal article" date="2023" name="Commun. Biol.">
        <title>Genome analysis of Parmales, the sister group of diatoms, reveals the evolutionary specialization of diatoms from phago-mixotrophs to photoautotrophs.</title>
        <authorList>
            <person name="Ban H."/>
            <person name="Sato S."/>
            <person name="Yoshikawa S."/>
            <person name="Yamada K."/>
            <person name="Nakamura Y."/>
            <person name="Ichinomiya M."/>
            <person name="Sato N."/>
            <person name="Blanc-Mathieu R."/>
            <person name="Endo H."/>
            <person name="Kuwata A."/>
            <person name="Ogata H."/>
        </authorList>
    </citation>
    <scope>NUCLEOTIDE SEQUENCE [LARGE SCALE GENOMIC DNA]</scope>
</reference>
<keyword evidence="2" id="KW-1133">Transmembrane helix</keyword>
<feature type="region of interest" description="Disordered" evidence="1">
    <location>
        <begin position="344"/>
        <end position="363"/>
    </location>
</feature>
<dbReference type="EMBL" id="BLQM01000323">
    <property type="protein sequence ID" value="GMH83115.1"/>
    <property type="molecule type" value="Genomic_DNA"/>
</dbReference>
<dbReference type="AlphaFoldDB" id="A0A9W7B7Y9"/>
<keyword evidence="2" id="KW-0812">Transmembrane</keyword>
<evidence type="ECO:0000256" key="2">
    <source>
        <dbReference type="SAM" id="Phobius"/>
    </source>
</evidence>
<organism evidence="3 4">
    <name type="scientific">Triparma laevis f. inornata</name>
    <dbReference type="NCBI Taxonomy" id="1714386"/>
    <lineage>
        <taxon>Eukaryota</taxon>
        <taxon>Sar</taxon>
        <taxon>Stramenopiles</taxon>
        <taxon>Ochrophyta</taxon>
        <taxon>Bolidophyceae</taxon>
        <taxon>Parmales</taxon>
        <taxon>Triparmaceae</taxon>
        <taxon>Triparma</taxon>
    </lineage>
</organism>
<feature type="compositionally biased region" description="Polar residues" evidence="1">
    <location>
        <begin position="278"/>
        <end position="293"/>
    </location>
</feature>
<sequence length="580" mass="64222">MIISITVPNFSTSHGIFRNSLSIQDSFSRSAQIIATLALVLETVLLYWFRGISVASRPGGKYEDSLGLKLTVSSNNSSSIHVVTRVGSGSGESVVTAAAQVYRKTRNSFEGFIFPWIDTSLLFRHRLWELLRGVVWIAGMVGSFAIFCYFRAKGCKEIVNDTWLSDSPVLQLPSSQCGISLGGACAIAAVLLNFACFVAMYVLDSNYQRMLIDEVLEINHANLKATEDELEMVLMRKRLRNSHWEIGEDGEIDVSYVDNNVEPMSMFPRPANFLRPPTGTQTASGSLLASENNSRSDKFSVHLAHEPEGGRGRVELVNGVYVNLDAEQLFDKTTIRAMTAKKFAGDDDTDDDDESDAEDEGIYTNVNGGRVVRRNGKRRRWWKGIKQQWGKGDKEGKNIATKVDIDFDFDIEEGAVQGEIAQNINILQDLHKEEERMRYGNNIYVRIKNALSFGSRSRSRKNARNQNQSSVYDMSIADDNIQDELNLYVPATSRDSRLTQKVITGAGQVPSSRLSTMTTNTTNVSGTMLSMGGESMAQSMAESMAESTAEQGSGWGETLISRFKKSFGGGRGGGRERSER</sequence>
<comment type="caution">
    <text evidence="3">The sequence shown here is derived from an EMBL/GenBank/DDBJ whole genome shotgun (WGS) entry which is preliminary data.</text>
</comment>
<feature type="region of interest" description="Disordered" evidence="1">
    <location>
        <begin position="268"/>
        <end position="293"/>
    </location>
</feature>
<feature type="compositionally biased region" description="Acidic residues" evidence="1">
    <location>
        <begin position="346"/>
        <end position="361"/>
    </location>
</feature>
<accession>A0A9W7B7Y9</accession>
<evidence type="ECO:0000313" key="3">
    <source>
        <dbReference type="EMBL" id="GMH83115.1"/>
    </source>
</evidence>
<evidence type="ECO:0000313" key="4">
    <source>
        <dbReference type="Proteomes" id="UP001162640"/>
    </source>
</evidence>
<proteinExistence type="predicted"/>
<name>A0A9W7B7Y9_9STRA</name>
<feature type="transmembrane region" description="Helical" evidence="2">
    <location>
        <begin position="130"/>
        <end position="152"/>
    </location>
</feature>